<feature type="compositionally biased region" description="Basic residues" evidence="5">
    <location>
        <begin position="777"/>
        <end position="787"/>
    </location>
</feature>
<gene>
    <name evidence="6" type="ORF">NMOB1V02_LOCUS8023</name>
</gene>
<dbReference type="Proteomes" id="UP000678499">
    <property type="component" value="Unassembled WGS sequence"/>
</dbReference>
<dbReference type="SUPFAM" id="SSF48371">
    <property type="entry name" value="ARM repeat"/>
    <property type="match status" value="1"/>
</dbReference>
<feature type="compositionally biased region" description="Basic residues" evidence="5">
    <location>
        <begin position="76"/>
        <end position="86"/>
    </location>
</feature>
<comment type="subcellular location">
    <subcellularLocation>
        <location evidence="1">Nucleus</location>
    </subcellularLocation>
</comment>
<dbReference type="OrthoDB" id="10266662at2759"/>
<dbReference type="GO" id="GO:0030690">
    <property type="term" value="C:Noc1p-Noc2p complex"/>
    <property type="evidence" value="ECO:0007669"/>
    <property type="project" value="TreeGrafter"/>
</dbReference>
<feature type="region of interest" description="Disordered" evidence="5">
    <location>
        <begin position="67"/>
        <end position="137"/>
    </location>
</feature>
<dbReference type="CDD" id="cd12153">
    <property type="entry name" value="F1-ATPase_epsilon"/>
    <property type="match status" value="1"/>
</dbReference>
<dbReference type="GO" id="GO:0042273">
    <property type="term" value="P:ribosomal large subunit biogenesis"/>
    <property type="evidence" value="ECO:0007669"/>
    <property type="project" value="TreeGrafter"/>
</dbReference>
<evidence type="ECO:0000256" key="3">
    <source>
        <dbReference type="ARBA" id="ARBA00009502"/>
    </source>
</evidence>
<evidence type="ECO:0008006" key="8">
    <source>
        <dbReference type="Google" id="ProtNLM"/>
    </source>
</evidence>
<dbReference type="InterPro" id="IPR036742">
    <property type="entry name" value="ATP_synth_F1_esu_sf_mt"/>
</dbReference>
<dbReference type="GO" id="GO:0030691">
    <property type="term" value="C:Noc2p-Noc3p complex"/>
    <property type="evidence" value="ECO:0007669"/>
    <property type="project" value="TreeGrafter"/>
</dbReference>
<dbReference type="AlphaFoldDB" id="A0A7R9GGS1"/>
<dbReference type="InterPro" id="IPR016024">
    <property type="entry name" value="ARM-type_fold"/>
</dbReference>
<feature type="compositionally biased region" description="Acidic residues" evidence="5">
    <location>
        <begin position="121"/>
        <end position="136"/>
    </location>
</feature>
<comment type="similarity">
    <text evidence="2">Belongs to the NOC2 family.</text>
</comment>
<dbReference type="Pfam" id="PF03715">
    <property type="entry name" value="Noc2"/>
    <property type="match status" value="1"/>
</dbReference>
<dbReference type="PANTHER" id="PTHR12687">
    <property type="entry name" value="NUCLEOLAR COMPLEX 2 AND RAD4-RELATED"/>
    <property type="match status" value="1"/>
</dbReference>
<protein>
    <recommendedName>
        <fullName evidence="8">Nucleolar complex protein 2 homolog</fullName>
    </recommendedName>
</protein>
<dbReference type="InterPro" id="IPR005343">
    <property type="entry name" value="Noc2"/>
</dbReference>
<dbReference type="InterPro" id="IPR006721">
    <property type="entry name" value="ATP_synth_F1_esu_mt"/>
</dbReference>
<evidence type="ECO:0000313" key="6">
    <source>
        <dbReference type="EMBL" id="CAD7280363.1"/>
    </source>
</evidence>
<dbReference type="PANTHER" id="PTHR12687:SF4">
    <property type="entry name" value="NUCLEOLAR COMPLEX PROTEIN 2 HOMOLOG"/>
    <property type="match status" value="1"/>
</dbReference>
<reference evidence="6" key="1">
    <citation type="submission" date="2020-11" db="EMBL/GenBank/DDBJ databases">
        <authorList>
            <person name="Tran Van P."/>
        </authorList>
    </citation>
    <scope>NUCLEOTIDE SEQUENCE</scope>
</reference>
<sequence length="818" mass="92736">MTAWRTAGLNYIRYSAIAAKTVRRALKPEARAEAAKRETSALKVTLWKDGKPQEIMNFQTINSKMKVSKKASVGKSTKKKQAHKKGKVDDFDEELGEESDVSSESDEDYGTVHKPPAELEVASDEEDFEGEGEHEDDGANKVKITLKLLSTWTTLLRTESAKKLLPTIADVVNAFEAAAHSASNTAVANLPKKAQKDLKKKESEKKPFSSRFVIHGDAVFNAVIQLCLLELLPALNRFLKLSTDAKHTVKMHHVVASRTWKRADASVRRYCVAIFRMLECLGDSGALVSMLKHVHQLVPYLLASKKRSLTQSYLKSLIGHWSSSPSDTARLLAFMSILRIVRNETSGLLDKTMKTMYKHFVRNSKFASRAGSAKWISFMKRSMAEMYTLDEALAYRHGFVYIRQLAIHLRNATTLSTKNASELVFNWQYLHCLDFWGHVLSVTHPSDVLSPLIYPLTQVTIGTISLTEAARLFPAKLFCIKILVELGRRTKTYIPTLPFALDALNKVGLRVKKKKGTVGGNTFFDFSRMLKVSAGQTETRAFQDSSFAGAFGALVESFHSNFYSVSFPELAFPAVVQMRSFLKSVKVINYCRKVKLLLDKVLENSRYIQEQRAKQKMTLDDMSSITNFEIRLEQEKKAPFLQFYMNWKSEEERKEVLLHQDEVSVESVKDKRKYEAQAKKEKAEEERMEKQRKKDRKELKELFMDSDEENASRKRKNKSGRGELETDDVQVKKQKVKPVSQNGEDVVEELDASDFEFSSSEEEDEERPSNAKMNGNRGKHSMKKKKARSDDSEDSDGSIGDESDESVDDDDDDEMSDS</sequence>
<evidence type="ECO:0000313" key="7">
    <source>
        <dbReference type="Proteomes" id="UP000678499"/>
    </source>
</evidence>
<dbReference type="GO" id="GO:0003714">
    <property type="term" value="F:transcription corepressor activity"/>
    <property type="evidence" value="ECO:0007669"/>
    <property type="project" value="TreeGrafter"/>
</dbReference>
<dbReference type="GO" id="GO:0045259">
    <property type="term" value="C:proton-transporting ATP synthase complex"/>
    <property type="evidence" value="ECO:0007669"/>
    <property type="project" value="InterPro"/>
</dbReference>
<dbReference type="Pfam" id="PF04627">
    <property type="entry name" value="ATP-synt_Eps"/>
    <property type="match status" value="1"/>
</dbReference>
<organism evidence="6">
    <name type="scientific">Notodromas monacha</name>
    <dbReference type="NCBI Taxonomy" id="399045"/>
    <lineage>
        <taxon>Eukaryota</taxon>
        <taxon>Metazoa</taxon>
        <taxon>Ecdysozoa</taxon>
        <taxon>Arthropoda</taxon>
        <taxon>Crustacea</taxon>
        <taxon>Oligostraca</taxon>
        <taxon>Ostracoda</taxon>
        <taxon>Podocopa</taxon>
        <taxon>Podocopida</taxon>
        <taxon>Cypridocopina</taxon>
        <taxon>Cypridoidea</taxon>
        <taxon>Cyprididae</taxon>
        <taxon>Notodromas</taxon>
    </lineage>
</organism>
<evidence type="ECO:0000256" key="2">
    <source>
        <dbReference type="ARBA" id="ARBA00005907"/>
    </source>
</evidence>
<name>A0A7R9GGS1_9CRUS</name>
<feature type="compositionally biased region" description="Acidic residues" evidence="5">
    <location>
        <begin position="791"/>
        <end position="818"/>
    </location>
</feature>
<feature type="compositionally biased region" description="Acidic residues" evidence="5">
    <location>
        <begin position="90"/>
        <end position="109"/>
    </location>
</feature>
<accession>A0A7R9GGS1</accession>
<comment type="similarity">
    <text evidence="3">Belongs to the eukaryotic ATPase epsilon family.</text>
</comment>
<keyword evidence="4" id="KW-0539">Nucleus</keyword>
<feature type="region of interest" description="Disordered" evidence="5">
    <location>
        <begin position="676"/>
        <end position="818"/>
    </location>
</feature>
<dbReference type="GO" id="GO:0005654">
    <property type="term" value="C:nucleoplasm"/>
    <property type="evidence" value="ECO:0007669"/>
    <property type="project" value="TreeGrafter"/>
</dbReference>
<dbReference type="GO" id="GO:0005730">
    <property type="term" value="C:nucleolus"/>
    <property type="evidence" value="ECO:0007669"/>
    <property type="project" value="TreeGrafter"/>
</dbReference>
<dbReference type="SUPFAM" id="SSF48690">
    <property type="entry name" value="Epsilon subunit of mitochondrial F1F0-ATP synthase"/>
    <property type="match status" value="1"/>
</dbReference>
<dbReference type="GO" id="GO:0042393">
    <property type="term" value="F:histone binding"/>
    <property type="evidence" value="ECO:0007669"/>
    <property type="project" value="TreeGrafter"/>
</dbReference>
<dbReference type="EMBL" id="CAJPEX010002119">
    <property type="protein sequence ID" value="CAG0920515.1"/>
    <property type="molecule type" value="Genomic_DNA"/>
</dbReference>
<dbReference type="GO" id="GO:0005743">
    <property type="term" value="C:mitochondrial inner membrane"/>
    <property type="evidence" value="ECO:0007669"/>
    <property type="project" value="InterPro"/>
</dbReference>
<evidence type="ECO:0000256" key="5">
    <source>
        <dbReference type="SAM" id="MobiDB-lite"/>
    </source>
</evidence>
<keyword evidence="7" id="KW-1185">Reference proteome</keyword>
<evidence type="ECO:0000256" key="4">
    <source>
        <dbReference type="ARBA" id="ARBA00023242"/>
    </source>
</evidence>
<proteinExistence type="inferred from homology"/>
<dbReference type="GO" id="GO:0046933">
    <property type="term" value="F:proton-transporting ATP synthase activity, rotational mechanism"/>
    <property type="evidence" value="ECO:0007669"/>
    <property type="project" value="InterPro"/>
</dbReference>
<feature type="compositionally biased region" description="Basic and acidic residues" evidence="5">
    <location>
        <begin position="676"/>
        <end position="689"/>
    </location>
</feature>
<feature type="compositionally biased region" description="Acidic residues" evidence="5">
    <location>
        <begin position="745"/>
        <end position="766"/>
    </location>
</feature>
<dbReference type="EMBL" id="OA884156">
    <property type="protein sequence ID" value="CAD7280363.1"/>
    <property type="molecule type" value="Genomic_DNA"/>
</dbReference>
<evidence type="ECO:0000256" key="1">
    <source>
        <dbReference type="ARBA" id="ARBA00004123"/>
    </source>
</evidence>
<dbReference type="GO" id="GO:0000122">
    <property type="term" value="P:negative regulation of transcription by RNA polymerase II"/>
    <property type="evidence" value="ECO:0007669"/>
    <property type="project" value="TreeGrafter"/>
</dbReference>
<dbReference type="Gene3D" id="1.10.1620.20">
    <property type="entry name" value="ATP synthase, F1 complex, epsilon subunit superfamily, mitochondrial"/>
    <property type="match status" value="1"/>
</dbReference>